<comment type="caution">
    <text evidence="1">The sequence shown here is derived from an EMBL/GenBank/DDBJ whole genome shotgun (WGS) entry which is preliminary data.</text>
</comment>
<dbReference type="AlphaFoldDB" id="A0AA86NA64"/>
<evidence type="ECO:0000313" key="1">
    <source>
        <dbReference type="EMBL" id="CAI9915239.1"/>
    </source>
</evidence>
<evidence type="ECO:0000313" key="3">
    <source>
        <dbReference type="Proteomes" id="UP001642409"/>
    </source>
</evidence>
<organism evidence="1">
    <name type="scientific">Hexamita inflata</name>
    <dbReference type="NCBI Taxonomy" id="28002"/>
    <lineage>
        <taxon>Eukaryota</taxon>
        <taxon>Metamonada</taxon>
        <taxon>Diplomonadida</taxon>
        <taxon>Hexamitidae</taxon>
        <taxon>Hexamitinae</taxon>
        <taxon>Hexamita</taxon>
    </lineage>
</organism>
<dbReference type="EMBL" id="CATOUU010000068">
    <property type="protein sequence ID" value="CAI9915239.1"/>
    <property type="molecule type" value="Genomic_DNA"/>
</dbReference>
<accession>A0AA86NA64</accession>
<reference evidence="2 3" key="2">
    <citation type="submission" date="2024-07" db="EMBL/GenBank/DDBJ databases">
        <authorList>
            <person name="Akdeniz Z."/>
        </authorList>
    </citation>
    <scope>NUCLEOTIDE SEQUENCE [LARGE SCALE GENOMIC DNA]</scope>
</reference>
<protein>
    <submittedName>
        <fullName evidence="2">Hypothetical_protein</fullName>
    </submittedName>
</protein>
<dbReference type="EMBL" id="CAXDID020000695">
    <property type="protein sequence ID" value="CAL6110750.1"/>
    <property type="molecule type" value="Genomic_DNA"/>
</dbReference>
<dbReference type="Gene3D" id="2.160.20.110">
    <property type="match status" value="1"/>
</dbReference>
<sequence>MLNIPNFALFGLTDRISVLNTNISVKVPQQLSQGSLLCLICDVTANASDFTFVASGQNISGAIQSPLTALKLNQSLVQFRLNGVNVGGLLLNTSKSVITVSQCNISGYVGQQSVSGYIVCFVIEHVSLAVDNVRICSNIQKIGSFGLGSLTQTGTFIVTCVVCREGIPAYGLCQNSLEFSEVENDKFVCPNPFIFDGDGCSCKEGNAINGTTCVNILSSVNLLNSQQIETNNSLVDLSNRTKAFENISEILNTSLIKMDLDIQSLYLQNNQTQNNIIANTTQLQQYLLENYSQTETQLQKNTTVLDWRIFNNVTILNNQISTLNNLITLNENITQLNKSINQQKYLNQLLSQNITQLNQTLIQSNEVIHQQQKIINSLSVLVECLNYMDQQNVSGSCYIVDDDSQLCSQKVYQQSFDISVVTYQVVNSANFSSNYIFSTTINNAFIDIFDGVYQVNTNPLFQSQSTFTNLKIQFGVQSLNDGSFISIQRSFFTINQMNIISKSGCQLTVNTNQQLNIIANQPSSTIINNLLVNLSFSSSNGNITLMKYINDVFNISGYQILGDYNSVLIVVMMGIYVQTSTININHVSFKPNTYNVGNGSSYLFSNSIFSASTFMINNFAVITGNDSNFLLLGSISTNSFNTNYYQFGGIIAVINSASSVNINNVIIDSYQKFSTGYVTNSGFLVGNIQATSSSIIINNVCLQQNMASTTIQFNSFGLIGKNSGNSSIMNALVSLSVQCAYLWDFGMIGLQDSSSLYAEVVNMRVSVKISDLSNGGCIGSIFGGQSANNCSIQNTTVAQGNISTSLTSNNVGGLIGNLLNNISLFNSTITKSIVSGANYVGGFFGSQNQNTTVIDSMVDNVNISGQSVIGGIIGVSWSKLYLTNVKIQFVRIQGAGSDFGVVIGQNQGGTFSFTNSISLNNFVNGMLQKNCTLLNSQPVSGC</sequence>
<name>A0AA86NA64_9EUKA</name>
<evidence type="ECO:0000313" key="2">
    <source>
        <dbReference type="EMBL" id="CAL6110750.1"/>
    </source>
</evidence>
<dbReference type="Proteomes" id="UP001642409">
    <property type="component" value="Unassembled WGS sequence"/>
</dbReference>
<keyword evidence="3" id="KW-1185">Reference proteome</keyword>
<proteinExistence type="predicted"/>
<reference evidence="1" key="1">
    <citation type="submission" date="2023-06" db="EMBL/GenBank/DDBJ databases">
        <authorList>
            <person name="Kurt Z."/>
        </authorList>
    </citation>
    <scope>NUCLEOTIDE SEQUENCE</scope>
</reference>
<gene>
    <name evidence="1" type="ORF">HINF_LOCUS2884</name>
    <name evidence="2" type="ORF">HINF_LOCUS76067</name>
</gene>